<evidence type="ECO:0000313" key="2">
    <source>
        <dbReference type="Proteomes" id="UP000499080"/>
    </source>
</evidence>
<comment type="caution">
    <text evidence="1">The sequence shown here is derived from an EMBL/GenBank/DDBJ whole genome shotgun (WGS) entry which is preliminary data.</text>
</comment>
<evidence type="ECO:0000313" key="1">
    <source>
        <dbReference type="EMBL" id="GBN11723.1"/>
    </source>
</evidence>
<sequence length="152" mass="17406">MINIKSIGRIFGDGVTIITDNESDCEAVKLHLESLADIKENFTIVVATKRKPQIILYNVDQSILSQDLADGLIEKNSFMADANGLPLFRIEFSNPAINKDCRHWVLTVGPEIFREVRKLRGLYLQWSRVRFAEFVGIRQCSTCLIWLHNKEL</sequence>
<organism evidence="1 2">
    <name type="scientific">Araneus ventricosus</name>
    <name type="common">Orbweaver spider</name>
    <name type="synonym">Epeira ventricosa</name>
    <dbReference type="NCBI Taxonomy" id="182803"/>
    <lineage>
        <taxon>Eukaryota</taxon>
        <taxon>Metazoa</taxon>
        <taxon>Ecdysozoa</taxon>
        <taxon>Arthropoda</taxon>
        <taxon>Chelicerata</taxon>
        <taxon>Arachnida</taxon>
        <taxon>Araneae</taxon>
        <taxon>Araneomorphae</taxon>
        <taxon>Entelegynae</taxon>
        <taxon>Araneoidea</taxon>
        <taxon>Araneidae</taxon>
        <taxon>Araneus</taxon>
    </lineage>
</organism>
<protein>
    <submittedName>
        <fullName evidence="1">Uncharacterized protein</fullName>
    </submittedName>
</protein>
<proteinExistence type="predicted"/>
<dbReference type="Proteomes" id="UP000499080">
    <property type="component" value="Unassembled WGS sequence"/>
</dbReference>
<name>A0A4Y2LCT2_ARAVE</name>
<keyword evidence="2" id="KW-1185">Reference proteome</keyword>
<dbReference type="EMBL" id="BGPR01005605">
    <property type="protein sequence ID" value="GBN11723.1"/>
    <property type="molecule type" value="Genomic_DNA"/>
</dbReference>
<dbReference type="AlphaFoldDB" id="A0A4Y2LCT2"/>
<gene>
    <name evidence="1" type="ORF">AVEN_98774_1</name>
</gene>
<accession>A0A4Y2LCT2</accession>
<reference evidence="1 2" key="1">
    <citation type="journal article" date="2019" name="Sci. Rep.">
        <title>Orb-weaving spider Araneus ventricosus genome elucidates the spidroin gene catalogue.</title>
        <authorList>
            <person name="Kono N."/>
            <person name="Nakamura H."/>
            <person name="Ohtoshi R."/>
            <person name="Moran D.A.P."/>
            <person name="Shinohara A."/>
            <person name="Yoshida Y."/>
            <person name="Fujiwara M."/>
            <person name="Mori M."/>
            <person name="Tomita M."/>
            <person name="Arakawa K."/>
        </authorList>
    </citation>
    <scope>NUCLEOTIDE SEQUENCE [LARGE SCALE GENOMIC DNA]</scope>
</reference>